<dbReference type="InParanoid" id="G3J5R5"/>
<dbReference type="HOGENOM" id="CLU_1796380_0_0_1"/>
<gene>
    <name evidence="1" type="ORF">CCM_00727</name>
</gene>
<dbReference type="KEGG" id="cmt:CCM_00727"/>
<organism evidence="1 2">
    <name type="scientific">Cordyceps militaris (strain CM01)</name>
    <name type="common">Caterpillar fungus</name>
    <dbReference type="NCBI Taxonomy" id="983644"/>
    <lineage>
        <taxon>Eukaryota</taxon>
        <taxon>Fungi</taxon>
        <taxon>Dikarya</taxon>
        <taxon>Ascomycota</taxon>
        <taxon>Pezizomycotina</taxon>
        <taxon>Sordariomycetes</taxon>
        <taxon>Hypocreomycetidae</taxon>
        <taxon>Hypocreales</taxon>
        <taxon>Cordycipitaceae</taxon>
        <taxon>Cordyceps</taxon>
    </lineage>
</organism>
<dbReference type="GeneID" id="18162761"/>
<protein>
    <submittedName>
        <fullName evidence="1">Uncharacterized protein</fullName>
    </submittedName>
</protein>
<dbReference type="EMBL" id="JH126399">
    <property type="protein sequence ID" value="EGX96072.1"/>
    <property type="molecule type" value="Genomic_DNA"/>
</dbReference>
<keyword evidence="2" id="KW-1185">Reference proteome</keyword>
<reference evidence="1 2" key="1">
    <citation type="journal article" date="2011" name="Genome Biol.">
        <title>Genome sequence of the insect pathogenic fungus Cordyceps militaris, a valued traditional Chinese medicine.</title>
        <authorList>
            <person name="Zheng P."/>
            <person name="Xia Y."/>
            <person name="Xiao G."/>
            <person name="Xiong C."/>
            <person name="Hu X."/>
            <person name="Zhang S."/>
            <person name="Zheng H."/>
            <person name="Huang Y."/>
            <person name="Zhou Y."/>
            <person name="Wang S."/>
            <person name="Zhao G.P."/>
            <person name="Liu X."/>
            <person name="St Leger R.J."/>
            <person name="Wang C."/>
        </authorList>
    </citation>
    <scope>NUCLEOTIDE SEQUENCE [LARGE SCALE GENOMIC DNA]</scope>
    <source>
        <strain evidence="1 2">CM01</strain>
    </source>
</reference>
<accession>G3J5R5</accession>
<dbReference type="AlphaFoldDB" id="G3J5R5"/>
<sequence length="144" mass="15992">MARQTQCQRPEIRAFLGLHFQRFQTTLHLEDKHSSLELEGAISDLTVAFPLDLTAYTRRIFKAWSAHTADQRGKRLSELGWMSKTVLILKNEEVSHSSPCNQSCRDSLILSGQTSTIMLSVNFPGPTLIRGDVASKLGKGHGGL</sequence>
<evidence type="ECO:0000313" key="1">
    <source>
        <dbReference type="EMBL" id="EGX96072.1"/>
    </source>
</evidence>
<dbReference type="VEuPathDB" id="FungiDB:CCM_00727"/>
<dbReference type="RefSeq" id="XP_006665949.1">
    <property type="nucleotide sequence ID" value="XM_006665886.1"/>
</dbReference>
<dbReference type="Proteomes" id="UP000001610">
    <property type="component" value="Unassembled WGS sequence"/>
</dbReference>
<name>G3J5R5_CORMM</name>
<proteinExistence type="predicted"/>
<evidence type="ECO:0000313" key="2">
    <source>
        <dbReference type="Proteomes" id="UP000001610"/>
    </source>
</evidence>